<organism evidence="2 3">
    <name type="scientific">Trichonephila inaurata madagascariensis</name>
    <dbReference type="NCBI Taxonomy" id="2747483"/>
    <lineage>
        <taxon>Eukaryota</taxon>
        <taxon>Metazoa</taxon>
        <taxon>Ecdysozoa</taxon>
        <taxon>Arthropoda</taxon>
        <taxon>Chelicerata</taxon>
        <taxon>Arachnida</taxon>
        <taxon>Araneae</taxon>
        <taxon>Araneomorphae</taxon>
        <taxon>Entelegynae</taxon>
        <taxon>Araneoidea</taxon>
        <taxon>Nephilidae</taxon>
        <taxon>Trichonephila</taxon>
        <taxon>Trichonephila inaurata</taxon>
    </lineage>
</organism>
<reference evidence="2" key="1">
    <citation type="submission" date="2020-08" db="EMBL/GenBank/DDBJ databases">
        <title>Multicomponent nature underlies the extraordinary mechanical properties of spider dragline silk.</title>
        <authorList>
            <person name="Kono N."/>
            <person name="Nakamura H."/>
            <person name="Mori M."/>
            <person name="Yoshida Y."/>
            <person name="Ohtoshi R."/>
            <person name="Malay A.D."/>
            <person name="Moran D.A.P."/>
            <person name="Tomita M."/>
            <person name="Numata K."/>
            <person name="Arakawa K."/>
        </authorList>
    </citation>
    <scope>NUCLEOTIDE SEQUENCE</scope>
</reference>
<comment type="caution">
    <text evidence="2">The sequence shown here is derived from an EMBL/GenBank/DDBJ whole genome shotgun (WGS) entry which is preliminary data.</text>
</comment>
<feature type="compositionally biased region" description="Basic residues" evidence="1">
    <location>
        <begin position="1"/>
        <end position="15"/>
    </location>
</feature>
<evidence type="ECO:0000256" key="1">
    <source>
        <dbReference type="SAM" id="MobiDB-lite"/>
    </source>
</evidence>
<sequence>MARKKAQHVNHRKRNSSSPERVNKREKDFCPRLQLTTTKGLWILLCPPHLLLHDQERPRNMLPDPRTAAS</sequence>
<accession>A0A8X6X276</accession>
<dbReference type="AlphaFoldDB" id="A0A8X6X276"/>
<protein>
    <submittedName>
        <fullName evidence="2">Uncharacterized protein</fullName>
    </submittedName>
</protein>
<feature type="region of interest" description="Disordered" evidence="1">
    <location>
        <begin position="1"/>
        <end position="28"/>
    </location>
</feature>
<proteinExistence type="predicted"/>
<dbReference type="Proteomes" id="UP000886998">
    <property type="component" value="Unassembled WGS sequence"/>
</dbReference>
<evidence type="ECO:0000313" key="2">
    <source>
        <dbReference type="EMBL" id="GFY45613.1"/>
    </source>
</evidence>
<dbReference type="EMBL" id="BMAV01004941">
    <property type="protein sequence ID" value="GFY45613.1"/>
    <property type="molecule type" value="Genomic_DNA"/>
</dbReference>
<keyword evidence="3" id="KW-1185">Reference proteome</keyword>
<name>A0A8X6X276_9ARAC</name>
<evidence type="ECO:0000313" key="3">
    <source>
        <dbReference type="Proteomes" id="UP000886998"/>
    </source>
</evidence>
<gene>
    <name evidence="2" type="ORF">TNIN_154411</name>
</gene>